<protein>
    <submittedName>
        <fullName evidence="2">Uncharacterized protein</fullName>
    </submittedName>
</protein>
<keyword evidence="1" id="KW-0812">Transmembrane</keyword>
<reference evidence="2" key="1">
    <citation type="submission" date="2023-03" db="EMBL/GenBank/DDBJ databases">
        <title>Massive genome expansion in bonnet fungi (Mycena s.s.) driven by repeated elements and novel gene families across ecological guilds.</title>
        <authorList>
            <consortium name="Lawrence Berkeley National Laboratory"/>
            <person name="Harder C.B."/>
            <person name="Miyauchi S."/>
            <person name="Viragh M."/>
            <person name="Kuo A."/>
            <person name="Thoen E."/>
            <person name="Andreopoulos B."/>
            <person name="Lu D."/>
            <person name="Skrede I."/>
            <person name="Drula E."/>
            <person name="Henrissat B."/>
            <person name="Morin E."/>
            <person name="Kohler A."/>
            <person name="Barry K."/>
            <person name="LaButti K."/>
            <person name="Morin E."/>
            <person name="Salamov A."/>
            <person name="Lipzen A."/>
            <person name="Mereny Z."/>
            <person name="Hegedus B."/>
            <person name="Baldrian P."/>
            <person name="Stursova M."/>
            <person name="Weitz H."/>
            <person name="Taylor A."/>
            <person name="Grigoriev I.V."/>
            <person name="Nagy L.G."/>
            <person name="Martin F."/>
            <person name="Kauserud H."/>
        </authorList>
    </citation>
    <scope>NUCLEOTIDE SEQUENCE</scope>
    <source>
        <strain evidence="2">CBHHK067</strain>
    </source>
</reference>
<accession>A0AAD7B295</accession>
<organism evidence="2 3">
    <name type="scientific">Mycena rosella</name>
    <name type="common">Pink bonnet</name>
    <name type="synonym">Agaricus rosellus</name>
    <dbReference type="NCBI Taxonomy" id="1033263"/>
    <lineage>
        <taxon>Eukaryota</taxon>
        <taxon>Fungi</taxon>
        <taxon>Dikarya</taxon>
        <taxon>Basidiomycota</taxon>
        <taxon>Agaricomycotina</taxon>
        <taxon>Agaricomycetes</taxon>
        <taxon>Agaricomycetidae</taxon>
        <taxon>Agaricales</taxon>
        <taxon>Marasmiineae</taxon>
        <taxon>Mycenaceae</taxon>
        <taxon>Mycena</taxon>
    </lineage>
</organism>
<keyword evidence="3" id="KW-1185">Reference proteome</keyword>
<gene>
    <name evidence="2" type="ORF">B0H17DRAFT_1221453</name>
</gene>
<feature type="transmembrane region" description="Helical" evidence="1">
    <location>
        <begin position="34"/>
        <end position="55"/>
    </location>
</feature>
<evidence type="ECO:0000256" key="1">
    <source>
        <dbReference type="SAM" id="Phobius"/>
    </source>
</evidence>
<comment type="caution">
    <text evidence="2">The sequence shown here is derived from an EMBL/GenBank/DDBJ whole genome shotgun (WGS) entry which is preliminary data.</text>
</comment>
<dbReference type="Proteomes" id="UP001221757">
    <property type="component" value="Unassembled WGS sequence"/>
</dbReference>
<evidence type="ECO:0000313" key="3">
    <source>
        <dbReference type="Proteomes" id="UP001221757"/>
    </source>
</evidence>
<dbReference type="AlphaFoldDB" id="A0AAD7B295"/>
<keyword evidence="1" id="KW-0472">Membrane</keyword>
<dbReference type="EMBL" id="JARKIE010001035">
    <property type="protein sequence ID" value="KAJ7608647.1"/>
    <property type="molecule type" value="Genomic_DNA"/>
</dbReference>
<sequence>MVPLTVGAGMKPTLTHCFSTHFVSPKCITLGLDAVLPFVLILTLGSIPWMIYYGAHTLVQAAQTPRQTHVTAPFKKANHAARGTRVPLADLNSDLV</sequence>
<proteinExistence type="predicted"/>
<name>A0AAD7B295_MYCRO</name>
<evidence type="ECO:0000313" key="2">
    <source>
        <dbReference type="EMBL" id="KAJ7608647.1"/>
    </source>
</evidence>
<keyword evidence="1" id="KW-1133">Transmembrane helix</keyword>